<feature type="non-terminal residue" evidence="1">
    <location>
        <position position="1"/>
    </location>
</feature>
<evidence type="ECO:0000313" key="1">
    <source>
        <dbReference type="EMBL" id="PLM91690.1"/>
    </source>
</evidence>
<comment type="caution">
    <text evidence="1">The sequence shown here is derived from an EMBL/GenBank/DDBJ whole genome shotgun (WGS) entry which is preliminary data.</text>
</comment>
<dbReference type="EMBL" id="PIDP01001175">
    <property type="protein sequence ID" value="PLM91690.1"/>
    <property type="molecule type" value="Genomic_DNA"/>
</dbReference>
<dbReference type="Proteomes" id="UP000234412">
    <property type="component" value="Unassembled WGS sequence"/>
</dbReference>
<evidence type="ECO:0000313" key="2">
    <source>
        <dbReference type="Proteomes" id="UP000234412"/>
    </source>
</evidence>
<gene>
    <name evidence="1" type="ORF">CWN47_25380</name>
</gene>
<dbReference type="Gene3D" id="3.30.70.270">
    <property type="match status" value="1"/>
</dbReference>
<accession>A0A2N4YVB8</accession>
<dbReference type="AlphaFoldDB" id="A0A2N4YVB8"/>
<reference evidence="1 2" key="2">
    <citation type="submission" date="2018-01" db="EMBL/GenBank/DDBJ databases">
        <title>Genomic study of Klebsiella pneumoniae.</title>
        <authorList>
            <person name="Yang Y."/>
            <person name="Bicalho R."/>
        </authorList>
    </citation>
    <scope>NUCLEOTIDE SEQUENCE [LARGE SCALE GENOMIC DNA]</scope>
    <source>
        <strain evidence="1 2">A8</strain>
    </source>
</reference>
<dbReference type="SUPFAM" id="SSF55073">
    <property type="entry name" value="Nucleotide cyclase"/>
    <property type="match status" value="1"/>
</dbReference>
<dbReference type="InterPro" id="IPR029787">
    <property type="entry name" value="Nucleotide_cyclase"/>
</dbReference>
<reference evidence="1 2" key="1">
    <citation type="submission" date="2017-11" db="EMBL/GenBank/DDBJ databases">
        <authorList>
            <person name="Han C.G."/>
        </authorList>
    </citation>
    <scope>NUCLEOTIDE SEQUENCE [LARGE SCALE GENOMIC DNA]</scope>
    <source>
        <strain evidence="1 2">A8</strain>
    </source>
</reference>
<dbReference type="InterPro" id="IPR043128">
    <property type="entry name" value="Rev_trsase/Diguanyl_cyclase"/>
</dbReference>
<sequence>AQEPAAQQAYVAILRQALCGVYFLGEQRIDYEGASFGVIICDPQSIDVEAALRAADEAMYQDKKSRRQENFIHID</sequence>
<protein>
    <submittedName>
        <fullName evidence="1">Diguanylate cyclase</fullName>
    </submittedName>
</protein>
<proteinExistence type="predicted"/>
<name>A0A2N4YVB8_KLEVA</name>
<organism evidence="1 2">
    <name type="scientific">Klebsiella variicola</name>
    <dbReference type="NCBI Taxonomy" id="244366"/>
    <lineage>
        <taxon>Bacteria</taxon>
        <taxon>Pseudomonadati</taxon>
        <taxon>Pseudomonadota</taxon>
        <taxon>Gammaproteobacteria</taxon>
        <taxon>Enterobacterales</taxon>
        <taxon>Enterobacteriaceae</taxon>
        <taxon>Klebsiella/Raoultella group</taxon>
        <taxon>Klebsiella</taxon>
        <taxon>Klebsiella pneumoniae complex</taxon>
    </lineage>
</organism>